<dbReference type="PROSITE" id="PS50259">
    <property type="entry name" value="G_PROTEIN_RECEP_F3_4"/>
    <property type="match status" value="1"/>
</dbReference>
<comment type="caution">
    <text evidence="13">The sequence shown here is derived from an EMBL/GenBank/DDBJ whole genome shotgun (WGS) entry which is preliminary data.</text>
</comment>
<dbReference type="PRINTS" id="PR01176">
    <property type="entry name" value="GABABRECEPTR"/>
</dbReference>
<dbReference type="AlphaFoldDB" id="A0AAV4FT34"/>
<keyword evidence="9" id="KW-0175">Coiled coil</keyword>
<evidence type="ECO:0000256" key="4">
    <source>
        <dbReference type="ARBA" id="ARBA00023040"/>
    </source>
</evidence>
<evidence type="ECO:0000256" key="9">
    <source>
        <dbReference type="SAM" id="Coils"/>
    </source>
</evidence>
<evidence type="ECO:0000313" key="14">
    <source>
        <dbReference type="Proteomes" id="UP000762676"/>
    </source>
</evidence>
<sequence length="333" mass="36495">MMVIETMLLFFYSSWKPMIYWFMAEYIVKGLLLVFGAFLAWETRKVTIPALNDSKLIGFCIYNITVVCALAVPVVHVLGQDKPTLTYLLVGLFVSLCTTLVLCILFIPKIRLRNQVSERRFVSSLHASGQQPQPPQPGGGHPNHYSNNSHAQSAGGHMTFSLSARPPDAMAHTASDVVVSTNTRSGHLATLAVPNNSSPSSGQMGTSISSLAEPNDHNGGCWTTNSTTTHKLDRAKQDVNTLESEVARLTAVLTEELQAVAGLKNALVTESQGRLQFHKVGKDYVIFKGEQGTREVTLKEENFKGSELRPQHTIEKKNAYSDGTNRDTTESST</sequence>
<feature type="coiled-coil region" evidence="9">
    <location>
        <begin position="225"/>
        <end position="252"/>
    </location>
</feature>
<keyword evidence="7" id="KW-0325">Glycoprotein</keyword>
<accession>A0AAV4FT34</accession>
<evidence type="ECO:0000256" key="1">
    <source>
        <dbReference type="ARBA" id="ARBA00004141"/>
    </source>
</evidence>
<keyword evidence="8" id="KW-0807">Transducer</keyword>
<keyword evidence="5 11" id="KW-0472">Membrane</keyword>
<feature type="transmembrane region" description="Helical" evidence="11">
    <location>
        <begin position="20"/>
        <end position="41"/>
    </location>
</feature>
<evidence type="ECO:0000256" key="3">
    <source>
        <dbReference type="ARBA" id="ARBA00022989"/>
    </source>
</evidence>
<feature type="region of interest" description="Disordered" evidence="10">
    <location>
        <begin position="300"/>
        <end position="333"/>
    </location>
</feature>
<feature type="transmembrane region" description="Helical" evidence="11">
    <location>
        <begin position="85"/>
        <end position="107"/>
    </location>
</feature>
<dbReference type="GO" id="GO:0038039">
    <property type="term" value="C:G protein-coupled receptor heterodimeric complex"/>
    <property type="evidence" value="ECO:0007669"/>
    <property type="project" value="TreeGrafter"/>
</dbReference>
<protein>
    <submittedName>
        <fullName evidence="13">Gamma-aminobutyric acid type B receptor subunit 2</fullName>
    </submittedName>
</protein>
<evidence type="ECO:0000256" key="5">
    <source>
        <dbReference type="ARBA" id="ARBA00023136"/>
    </source>
</evidence>
<dbReference type="InterPro" id="IPR017978">
    <property type="entry name" value="GPCR_3_C"/>
</dbReference>
<dbReference type="GO" id="GO:0004965">
    <property type="term" value="F:G protein-coupled GABA receptor activity"/>
    <property type="evidence" value="ECO:0007669"/>
    <property type="project" value="InterPro"/>
</dbReference>
<dbReference type="PANTHER" id="PTHR10519:SF20">
    <property type="entry name" value="G-PROTEIN COUPLED RECEPTOR 156-RELATED"/>
    <property type="match status" value="1"/>
</dbReference>
<evidence type="ECO:0000313" key="13">
    <source>
        <dbReference type="EMBL" id="GFR76264.1"/>
    </source>
</evidence>
<proteinExistence type="predicted"/>
<organism evidence="13 14">
    <name type="scientific">Elysia marginata</name>
    <dbReference type="NCBI Taxonomy" id="1093978"/>
    <lineage>
        <taxon>Eukaryota</taxon>
        <taxon>Metazoa</taxon>
        <taxon>Spiralia</taxon>
        <taxon>Lophotrochozoa</taxon>
        <taxon>Mollusca</taxon>
        <taxon>Gastropoda</taxon>
        <taxon>Heterobranchia</taxon>
        <taxon>Euthyneura</taxon>
        <taxon>Panpulmonata</taxon>
        <taxon>Sacoglossa</taxon>
        <taxon>Placobranchoidea</taxon>
        <taxon>Plakobranchidae</taxon>
        <taxon>Elysia</taxon>
    </lineage>
</organism>
<dbReference type="PANTHER" id="PTHR10519">
    <property type="entry name" value="GABA-B RECEPTOR"/>
    <property type="match status" value="1"/>
</dbReference>
<gene>
    <name evidence="13" type="ORF">ElyMa_003940400</name>
</gene>
<reference evidence="13 14" key="1">
    <citation type="journal article" date="2021" name="Elife">
        <title>Chloroplast acquisition without the gene transfer in kleptoplastic sea slugs, Plakobranchus ocellatus.</title>
        <authorList>
            <person name="Maeda T."/>
            <person name="Takahashi S."/>
            <person name="Yoshida T."/>
            <person name="Shimamura S."/>
            <person name="Takaki Y."/>
            <person name="Nagai Y."/>
            <person name="Toyoda A."/>
            <person name="Suzuki Y."/>
            <person name="Arimoto A."/>
            <person name="Ishii H."/>
            <person name="Satoh N."/>
            <person name="Nishiyama T."/>
            <person name="Hasebe M."/>
            <person name="Maruyama T."/>
            <person name="Minagawa J."/>
            <person name="Obokata J."/>
            <person name="Shigenobu S."/>
        </authorList>
    </citation>
    <scope>NUCLEOTIDE SEQUENCE [LARGE SCALE GENOMIC DNA]</scope>
</reference>
<evidence type="ECO:0000256" key="2">
    <source>
        <dbReference type="ARBA" id="ARBA00022692"/>
    </source>
</evidence>
<evidence type="ECO:0000256" key="11">
    <source>
        <dbReference type="SAM" id="Phobius"/>
    </source>
</evidence>
<keyword evidence="3 11" id="KW-1133">Transmembrane helix</keyword>
<evidence type="ECO:0000256" key="7">
    <source>
        <dbReference type="ARBA" id="ARBA00023180"/>
    </source>
</evidence>
<evidence type="ECO:0000256" key="6">
    <source>
        <dbReference type="ARBA" id="ARBA00023170"/>
    </source>
</evidence>
<evidence type="ECO:0000259" key="12">
    <source>
        <dbReference type="PROSITE" id="PS50259"/>
    </source>
</evidence>
<dbReference type="GO" id="GO:0007214">
    <property type="term" value="P:gamma-aminobutyric acid signaling pathway"/>
    <property type="evidence" value="ECO:0007669"/>
    <property type="project" value="TreeGrafter"/>
</dbReference>
<keyword evidence="14" id="KW-1185">Reference proteome</keyword>
<name>A0AAV4FT34_9GAST</name>
<feature type="domain" description="G-protein coupled receptors family 3 profile" evidence="12">
    <location>
        <begin position="30"/>
        <end position="112"/>
    </location>
</feature>
<keyword evidence="4" id="KW-0297">G-protein coupled receptor</keyword>
<keyword evidence="2 11" id="KW-0812">Transmembrane</keyword>
<dbReference type="EMBL" id="BMAT01008014">
    <property type="protein sequence ID" value="GFR76264.1"/>
    <property type="molecule type" value="Genomic_DNA"/>
</dbReference>
<feature type="transmembrane region" description="Helical" evidence="11">
    <location>
        <begin position="56"/>
        <end position="79"/>
    </location>
</feature>
<keyword evidence="6 13" id="KW-0675">Receptor</keyword>
<dbReference type="InterPro" id="IPR002455">
    <property type="entry name" value="GPCR3_GABA-B"/>
</dbReference>
<evidence type="ECO:0000256" key="8">
    <source>
        <dbReference type="ARBA" id="ARBA00023224"/>
    </source>
</evidence>
<comment type="subcellular location">
    <subcellularLocation>
        <location evidence="1">Membrane</location>
        <topology evidence="1">Multi-pass membrane protein</topology>
    </subcellularLocation>
</comment>
<feature type="region of interest" description="Disordered" evidence="10">
    <location>
        <begin position="123"/>
        <end position="164"/>
    </location>
</feature>
<feature type="region of interest" description="Disordered" evidence="10">
    <location>
        <begin position="190"/>
        <end position="216"/>
    </location>
</feature>
<evidence type="ECO:0000256" key="10">
    <source>
        <dbReference type="SAM" id="MobiDB-lite"/>
    </source>
</evidence>
<feature type="compositionally biased region" description="Polar residues" evidence="10">
    <location>
        <begin position="193"/>
        <end position="212"/>
    </location>
</feature>
<dbReference type="Pfam" id="PF00003">
    <property type="entry name" value="7tm_3"/>
    <property type="match status" value="1"/>
</dbReference>
<dbReference type="Proteomes" id="UP000762676">
    <property type="component" value="Unassembled WGS sequence"/>
</dbReference>